<name>A0A318SPA4_9RHOB</name>
<keyword evidence="2" id="KW-1185">Reference proteome</keyword>
<evidence type="ECO:0000313" key="2">
    <source>
        <dbReference type="Proteomes" id="UP000248311"/>
    </source>
</evidence>
<sequence length="117" mass="13175">MRRSWPLSLRPSVSCRRRSLDAVQAFRRPRPFFISNDGSTAIHALRLGANLRERGARLRMQLLAHYALEPALCEDGGQRVALNAESETGPMRFFSGPMRAELTAQLRAVPDLWEALS</sequence>
<comment type="caution">
    <text evidence="1">The sequence shown here is derived from an EMBL/GenBank/DDBJ whole genome shotgun (WGS) entry which is preliminary data.</text>
</comment>
<dbReference type="AlphaFoldDB" id="A0A318SPA4"/>
<proteinExistence type="predicted"/>
<gene>
    <name evidence="1" type="ORF">DFP88_106104</name>
</gene>
<dbReference type="Proteomes" id="UP000248311">
    <property type="component" value="Unassembled WGS sequence"/>
</dbReference>
<evidence type="ECO:0000313" key="1">
    <source>
        <dbReference type="EMBL" id="PYE81425.1"/>
    </source>
</evidence>
<organism evidence="1 2">
    <name type="scientific">Pseudoroseicyclus aestuarii</name>
    <dbReference type="NCBI Taxonomy" id="1795041"/>
    <lineage>
        <taxon>Bacteria</taxon>
        <taxon>Pseudomonadati</taxon>
        <taxon>Pseudomonadota</taxon>
        <taxon>Alphaproteobacteria</taxon>
        <taxon>Rhodobacterales</taxon>
        <taxon>Paracoccaceae</taxon>
        <taxon>Pseudoroseicyclus</taxon>
    </lineage>
</organism>
<reference evidence="1 2" key="1">
    <citation type="submission" date="2018-06" db="EMBL/GenBank/DDBJ databases">
        <title>Genomic Encyclopedia of Type Strains, Phase III (KMG-III): the genomes of soil and plant-associated and newly described type strains.</title>
        <authorList>
            <person name="Whitman W."/>
        </authorList>
    </citation>
    <scope>NUCLEOTIDE SEQUENCE [LARGE SCALE GENOMIC DNA]</scope>
    <source>
        <strain evidence="1 2">CECT 9025</strain>
    </source>
</reference>
<accession>A0A318SPA4</accession>
<dbReference type="EMBL" id="QJTE01000006">
    <property type="protein sequence ID" value="PYE81425.1"/>
    <property type="molecule type" value="Genomic_DNA"/>
</dbReference>
<protein>
    <submittedName>
        <fullName evidence="1">Uncharacterized protein</fullName>
    </submittedName>
</protein>